<evidence type="ECO:0000313" key="2">
    <source>
        <dbReference type="EMBL" id="VFK65311.1"/>
    </source>
</evidence>
<keyword evidence="1" id="KW-0812">Transmembrane</keyword>
<dbReference type="AlphaFoldDB" id="A0A451AH06"/>
<reference evidence="2" key="1">
    <citation type="submission" date="2019-02" db="EMBL/GenBank/DDBJ databases">
        <authorList>
            <person name="Gruber-Vodicka R. H."/>
            <person name="Seah K. B. B."/>
        </authorList>
    </citation>
    <scope>NUCLEOTIDE SEQUENCE</scope>
    <source>
        <strain evidence="2">BECK_BY1</strain>
    </source>
</reference>
<feature type="transmembrane region" description="Helical" evidence="1">
    <location>
        <begin position="12"/>
        <end position="33"/>
    </location>
</feature>
<accession>A0A451AH06</accession>
<protein>
    <submittedName>
        <fullName evidence="2">Uncharacterized protein</fullName>
    </submittedName>
</protein>
<evidence type="ECO:0000256" key="1">
    <source>
        <dbReference type="SAM" id="Phobius"/>
    </source>
</evidence>
<dbReference type="PROSITE" id="PS51257">
    <property type="entry name" value="PROKAR_LIPOPROTEIN"/>
    <property type="match status" value="1"/>
</dbReference>
<organism evidence="2">
    <name type="scientific">Candidatus Kentrum sp. TUN</name>
    <dbReference type="NCBI Taxonomy" id="2126343"/>
    <lineage>
        <taxon>Bacteria</taxon>
        <taxon>Pseudomonadati</taxon>
        <taxon>Pseudomonadota</taxon>
        <taxon>Gammaproteobacteria</taxon>
        <taxon>Candidatus Kentrum</taxon>
    </lineage>
</organism>
<dbReference type="EMBL" id="CAADFX010000329">
    <property type="protein sequence ID" value="VFK65311.1"/>
    <property type="molecule type" value="Genomic_DNA"/>
</dbReference>
<name>A0A451AH06_9GAMM</name>
<proteinExistence type="predicted"/>
<keyword evidence="1" id="KW-1133">Transmembrane helix</keyword>
<sequence>MPRIRSSEINAGIGLILFAYLNILFASCSALRMSHPLAGPCQQGKQNPRESSMRFLRCRKTWENLNTLLRFSTVSVSYLSMRRYPSDAPCAH</sequence>
<keyword evidence="1" id="KW-0472">Membrane</keyword>
<gene>
    <name evidence="2" type="ORF">BECKTUN1418D_GA0071000_13292</name>
</gene>